<dbReference type="PROSITE" id="PS50893">
    <property type="entry name" value="ABC_TRANSPORTER_2"/>
    <property type="match status" value="1"/>
</dbReference>
<sequence>MMNIRSADPSRTAPRPAVHVRGLRVVRGGRTVLGGLDLDIARGRITGLLGPSGGGKTTLLRAIVGVQRTAGGSVEVLGAPAGSTALRRRVAYGTQGAAVYEDLTVRQNLAYFAAVLGVRRTEVDRVLDVVGLRRHASVPVGTLSGGQAGRVSLGAALLGEPELVVLDEPTVGLDPVLRAELWGTFARIAADGTTLLVSSHVMDEARRCDRLLLLREGRLLADTTPAELLARTGTDDAEDAFLALIAQADREEEIA</sequence>
<dbReference type="GO" id="GO:0005524">
    <property type="term" value="F:ATP binding"/>
    <property type="evidence" value="ECO:0007669"/>
    <property type="project" value="UniProtKB-KW"/>
</dbReference>
<evidence type="ECO:0000259" key="3">
    <source>
        <dbReference type="PROSITE" id="PS50893"/>
    </source>
</evidence>
<evidence type="ECO:0000313" key="5">
    <source>
        <dbReference type="Proteomes" id="UP001589793"/>
    </source>
</evidence>
<keyword evidence="1" id="KW-0547">Nucleotide-binding</keyword>
<feature type="domain" description="ABC transporter" evidence="3">
    <location>
        <begin position="18"/>
        <end position="241"/>
    </location>
</feature>
<dbReference type="Gene3D" id="3.40.50.300">
    <property type="entry name" value="P-loop containing nucleotide triphosphate hydrolases"/>
    <property type="match status" value="1"/>
</dbReference>
<dbReference type="RefSeq" id="WP_376977596.1">
    <property type="nucleotide sequence ID" value="NZ_JBHLSV010000002.1"/>
</dbReference>
<dbReference type="Proteomes" id="UP001589793">
    <property type="component" value="Unassembled WGS sequence"/>
</dbReference>
<dbReference type="CDD" id="cd03230">
    <property type="entry name" value="ABC_DR_subfamily_A"/>
    <property type="match status" value="1"/>
</dbReference>
<evidence type="ECO:0000256" key="1">
    <source>
        <dbReference type="ARBA" id="ARBA00022741"/>
    </source>
</evidence>
<dbReference type="InterPro" id="IPR003593">
    <property type="entry name" value="AAA+_ATPase"/>
</dbReference>
<dbReference type="InterPro" id="IPR003439">
    <property type="entry name" value="ABC_transporter-like_ATP-bd"/>
</dbReference>
<dbReference type="PANTHER" id="PTHR43038:SF3">
    <property type="entry name" value="ABC TRANSPORTER G FAMILY MEMBER 20 ISOFORM X1"/>
    <property type="match status" value="1"/>
</dbReference>
<dbReference type="SUPFAM" id="SSF52540">
    <property type="entry name" value="P-loop containing nucleoside triphosphate hydrolases"/>
    <property type="match status" value="1"/>
</dbReference>
<dbReference type="InterPro" id="IPR027417">
    <property type="entry name" value="P-loop_NTPase"/>
</dbReference>
<accession>A0ABV6R6N2</accession>
<keyword evidence="2 4" id="KW-0067">ATP-binding</keyword>
<keyword evidence="5" id="KW-1185">Reference proteome</keyword>
<dbReference type="Pfam" id="PF00005">
    <property type="entry name" value="ABC_tran"/>
    <property type="match status" value="1"/>
</dbReference>
<protein>
    <submittedName>
        <fullName evidence="4">ABC transporter ATP-binding protein</fullName>
    </submittedName>
</protein>
<proteinExistence type="predicted"/>
<dbReference type="PANTHER" id="PTHR43038">
    <property type="entry name" value="ATP-BINDING CASSETTE, SUB-FAMILY H, MEMBER 1"/>
    <property type="match status" value="1"/>
</dbReference>
<gene>
    <name evidence="4" type="ORF">ACFFF6_01605</name>
</gene>
<comment type="caution">
    <text evidence="4">The sequence shown here is derived from an EMBL/GenBank/DDBJ whole genome shotgun (WGS) entry which is preliminary data.</text>
</comment>
<organism evidence="4 5">
    <name type="scientific">Brachybacterium hainanense</name>
    <dbReference type="NCBI Taxonomy" id="1541174"/>
    <lineage>
        <taxon>Bacteria</taxon>
        <taxon>Bacillati</taxon>
        <taxon>Actinomycetota</taxon>
        <taxon>Actinomycetes</taxon>
        <taxon>Micrococcales</taxon>
        <taxon>Dermabacteraceae</taxon>
        <taxon>Brachybacterium</taxon>
    </lineage>
</organism>
<name>A0ABV6R6N2_9MICO</name>
<evidence type="ECO:0000256" key="2">
    <source>
        <dbReference type="ARBA" id="ARBA00022840"/>
    </source>
</evidence>
<evidence type="ECO:0000313" key="4">
    <source>
        <dbReference type="EMBL" id="MFC0672644.1"/>
    </source>
</evidence>
<reference evidence="4 5" key="1">
    <citation type="submission" date="2024-09" db="EMBL/GenBank/DDBJ databases">
        <authorList>
            <person name="Sun Q."/>
            <person name="Mori K."/>
        </authorList>
    </citation>
    <scope>NUCLEOTIDE SEQUENCE [LARGE SCALE GENOMIC DNA]</scope>
    <source>
        <strain evidence="4 5">CICC 10874</strain>
    </source>
</reference>
<dbReference type="SMART" id="SM00382">
    <property type="entry name" value="AAA"/>
    <property type="match status" value="1"/>
</dbReference>
<dbReference type="EMBL" id="JBHLSV010000002">
    <property type="protein sequence ID" value="MFC0672644.1"/>
    <property type="molecule type" value="Genomic_DNA"/>
</dbReference>